<feature type="transmembrane region" description="Helical" evidence="1">
    <location>
        <begin position="80"/>
        <end position="98"/>
    </location>
</feature>
<organism evidence="2 3">
    <name type="scientific">Mycolicibacterium arabiense</name>
    <dbReference type="NCBI Taxonomy" id="1286181"/>
    <lineage>
        <taxon>Bacteria</taxon>
        <taxon>Bacillati</taxon>
        <taxon>Actinomycetota</taxon>
        <taxon>Actinomycetes</taxon>
        <taxon>Mycobacteriales</taxon>
        <taxon>Mycobacteriaceae</taxon>
        <taxon>Mycolicibacterium</taxon>
    </lineage>
</organism>
<keyword evidence="1" id="KW-0472">Membrane</keyword>
<accession>A0A7I7RYD1</accession>
<feature type="transmembrane region" description="Helical" evidence="1">
    <location>
        <begin position="20"/>
        <end position="38"/>
    </location>
</feature>
<geneLocation type="plasmid" evidence="3">
    <name>pjcm18538 dna</name>
</geneLocation>
<feature type="transmembrane region" description="Helical" evidence="1">
    <location>
        <begin position="50"/>
        <end position="74"/>
    </location>
</feature>
<reference evidence="2 3" key="1">
    <citation type="journal article" date="2019" name="Emerg. Microbes Infect.">
        <title>Comprehensive subspecies identification of 175 nontuberculous mycobacteria species based on 7547 genomic profiles.</title>
        <authorList>
            <person name="Matsumoto Y."/>
            <person name="Kinjo T."/>
            <person name="Motooka D."/>
            <person name="Nabeya D."/>
            <person name="Jung N."/>
            <person name="Uechi K."/>
            <person name="Horii T."/>
            <person name="Iida T."/>
            <person name="Fujita J."/>
            <person name="Nakamura S."/>
        </authorList>
    </citation>
    <scope>NUCLEOTIDE SEQUENCE [LARGE SCALE GENOMIC DNA]</scope>
    <source>
        <strain evidence="2 3">JCM 18538</strain>
    </source>
</reference>
<dbReference type="EMBL" id="AP022593">
    <property type="protein sequence ID" value="BBY49648.1"/>
    <property type="molecule type" value="Genomic_DNA"/>
</dbReference>
<name>A0A7I7RYD1_9MYCO</name>
<evidence type="ECO:0000313" key="3">
    <source>
        <dbReference type="Proteomes" id="UP000467428"/>
    </source>
</evidence>
<feature type="transmembrane region" description="Helical" evidence="1">
    <location>
        <begin position="110"/>
        <end position="132"/>
    </location>
</feature>
<keyword evidence="1" id="KW-1133">Transmembrane helix</keyword>
<keyword evidence="3" id="KW-1185">Reference proteome</keyword>
<dbReference type="KEGG" id="marz:MARA_31160"/>
<keyword evidence="1" id="KW-0812">Transmembrane</keyword>
<proteinExistence type="predicted"/>
<evidence type="ECO:0000256" key="1">
    <source>
        <dbReference type="SAM" id="Phobius"/>
    </source>
</evidence>
<evidence type="ECO:0000313" key="2">
    <source>
        <dbReference type="EMBL" id="BBY49648.1"/>
    </source>
</evidence>
<sequence length="142" mass="14939">MNPTEPTDQTPGGPPEDVVTGFWLWAVALPLMTAGYVIDQVTAPTRAMSGIVDAFAGFVAVVVLVLVSTLLLLMRARYRWARTVLTGGGAASVVYVVGNLFGSERSAVAASAYAVCVILGAVLIAGGIYLLHRKDAHGFFTR</sequence>
<dbReference type="RefSeq" id="WP_163919246.1">
    <property type="nucleotide sequence ID" value="NZ_AP022593.1"/>
</dbReference>
<dbReference type="Proteomes" id="UP000467428">
    <property type="component" value="Chromosome"/>
</dbReference>
<gene>
    <name evidence="2" type="ORF">MARA_31160</name>
</gene>
<dbReference type="AlphaFoldDB" id="A0A7I7RYD1"/>
<protein>
    <submittedName>
        <fullName evidence="2">Uncharacterized protein</fullName>
    </submittedName>
</protein>